<evidence type="ECO:0000256" key="1">
    <source>
        <dbReference type="ARBA" id="ARBA00004496"/>
    </source>
</evidence>
<evidence type="ECO:0000256" key="4">
    <source>
        <dbReference type="ARBA" id="ARBA00022490"/>
    </source>
</evidence>
<dbReference type="PANTHER" id="PTHR32182">
    <property type="entry name" value="DNA REPLICATION AND REPAIR PROTEIN RECF"/>
    <property type="match status" value="1"/>
</dbReference>
<dbReference type="PROSITE" id="PS00618">
    <property type="entry name" value="RECF_2"/>
    <property type="match status" value="1"/>
</dbReference>
<keyword evidence="8 9" id="KW-0238">DNA-binding</keyword>
<keyword evidence="13" id="KW-1185">Reference proteome</keyword>
<keyword evidence="4 9" id="KW-0963">Cytoplasm</keyword>
<dbReference type="Gene3D" id="3.40.50.300">
    <property type="entry name" value="P-loop containing nucleotide triphosphate hydrolases"/>
    <property type="match status" value="1"/>
</dbReference>
<dbReference type="InterPro" id="IPR003395">
    <property type="entry name" value="RecF/RecN/SMC_N"/>
</dbReference>
<evidence type="ECO:0000256" key="9">
    <source>
        <dbReference type="HAMAP-Rule" id="MF_00365"/>
    </source>
</evidence>
<keyword evidence="9 10" id="KW-0234">DNA repair</keyword>
<dbReference type="RefSeq" id="WP_316070518.1">
    <property type="nucleotide sequence ID" value="NZ_JAVNWW010000002.1"/>
</dbReference>
<gene>
    <name evidence="9 12" type="primary">recF</name>
    <name evidence="12" type="ORF">PQG45_06510</name>
</gene>
<proteinExistence type="inferred from homology"/>
<evidence type="ECO:0000256" key="5">
    <source>
        <dbReference type="ARBA" id="ARBA00022705"/>
    </source>
</evidence>
<comment type="subcellular location">
    <subcellularLocation>
        <location evidence="1 9 10">Cytoplasm</location>
    </subcellularLocation>
</comment>
<evidence type="ECO:0000313" key="13">
    <source>
        <dbReference type="Proteomes" id="UP001249959"/>
    </source>
</evidence>
<evidence type="ECO:0000256" key="7">
    <source>
        <dbReference type="ARBA" id="ARBA00022840"/>
    </source>
</evidence>
<dbReference type="SUPFAM" id="SSF52540">
    <property type="entry name" value="P-loop containing nucleoside triphosphate hydrolases"/>
    <property type="match status" value="1"/>
</dbReference>
<keyword evidence="9 10" id="KW-0227">DNA damage</keyword>
<dbReference type="HAMAP" id="MF_00365">
    <property type="entry name" value="RecF"/>
    <property type="match status" value="1"/>
</dbReference>
<comment type="similarity">
    <text evidence="2 9 10">Belongs to the RecF family.</text>
</comment>
<evidence type="ECO:0000256" key="10">
    <source>
        <dbReference type="RuleBase" id="RU000578"/>
    </source>
</evidence>
<name>A0ABU3TS82_9BACT</name>
<sequence>MYLKSLQVKQFKSYEEAQFEFIPNINCIVGENGIGKTNLLDAIHFLSLTKSARGVADPLCIRHGDNFFMVQGSFIFQKDEHVPETETQITCAVQKGQKKALLRDQKPYTRLADHIGNFPIVLMDPHDTDLVRDSSDTRRRFFDGVMAQLDRSFLENLMRYNRIVQQRNSLLKMFAESGTHDSLMLASYHEPLVILGESINNARIEFLKDFLPRFQTHYAALSDDREQVMIRMESTFEAGKLDEALKQAERQDFAAQRTTVGIHRDDFEFEINEYPLKKYGSQGQTKSFVVALKLAQFDALTAVKPRKPLLLLDDIFDKLDDRRIQRLIEMMAEDHFGQVFITDARPERTKNLLKDLSSKIQYLALS</sequence>
<evidence type="ECO:0000313" key="12">
    <source>
        <dbReference type="EMBL" id="MDU0808680.1"/>
    </source>
</evidence>
<dbReference type="PANTHER" id="PTHR32182:SF0">
    <property type="entry name" value="DNA REPLICATION AND REPAIR PROTEIN RECF"/>
    <property type="match status" value="1"/>
</dbReference>
<evidence type="ECO:0000259" key="11">
    <source>
        <dbReference type="Pfam" id="PF02463"/>
    </source>
</evidence>
<organism evidence="12 13">
    <name type="scientific">Aquirufa regiilacus</name>
    <dbReference type="NCBI Taxonomy" id="3024868"/>
    <lineage>
        <taxon>Bacteria</taxon>
        <taxon>Pseudomonadati</taxon>
        <taxon>Bacteroidota</taxon>
        <taxon>Cytophagia</taxon>
        <taxon>Cytophagales</taxon>
        <taxon>Flectobacillaceae</taxon>
        <taxon>Aquirufa</taxon>
    </lineage>
</organism>
<protein>
    <recommendedName>
        <fullName evidence="3 9">DNA replication and repair protein RecF</fullName>
    </recommendedName>
</protein>
<accession>A0ABU3TS82</accession>
<evidence type="ECO:0000256" key="6">
    <source>
        <dbReference type="ARBA" id="ARBA00022741"/>
    </source>
</evidence>
<dbReference type="InterPro" id="IPR042174">
    <property type="entry name" value="RecF_2"/>
</dbReference>
<evidence type="ECO:0000256" key="2">
    <source>
        <dbReference type="ARBA" id="ARBA00008016"/>
    </source>
</evidence>
<keyword evidence="7 9" id="KW-0067">ATP-binding</keyword>
<reference evidence="12 13" key="1">
    <citation type="submission" date="2023-09" db="EMBL/GenBank/DDBJ databases">
        <title>Aquirufa genomes.</title>
        <authorList>
            <person name="Pitt A."/>
        </authorList>
    </citation>
    <scope>NUCLEOTIDE SEQUENCE [LARGE SCALE GENOMIC DNA]</scope>
    <source>
        <strain evidence="12 13">LEOWEIH-7C</strain>
    </source>
</reference>
<dbReference type="InterPro" id="IPR001238">
    <property type="entry name" value="DNA-binding_RecF"/>
</dbReference>
<dbReference type="Pfam" id="PF02463">
    <property type="entry name" value="SMC_N"/>
    <property type="match status" value="1"/>
</dbReference>
<feature type="domain" description="RecF/RecN/SMC N-terminal" evidence="11">
    <location>
        <begin position="2"/>
        <end position="351"/>
    </location>
</feature>
<dbReference type="InterPro" id="IPR018078">
    <property type="entry name" value="DNA-binding_RecF_CS"/>
</dbReference>
<evidence type="ECO:0000256" key="8">
    <source>
        <dbReference type="ARBA" id="ARBA00023125"/>
    </source>
</evidence>
<keyword evidence="9 10" id="KW-0742">SOS response</keyword>
<evidence type="ECO:0000256" key="3">
    <source>
        <dbReference type="ARBA" id="ARBA00020170"/>
    </source>
</evidence>
<keyword evidence="5 9" id="KW-0235">DNA replication</keyword>
<dbReference type="Gene3D" id="1.20.1050.90">
    <property type="entry name" value="RecF/RecN/SMC, N-terminal domain"/>
    <property type="match status" value="1"/>
</dbReference>
<dbReference type="InterPro" id="IPR027417">
    <property type="entry name" value="P-loop_NTPase"/>
</dbReference>
<dbReference type="Proteomes" id="UP001249959">
    <property type="component" value="Unassembled WGS sequence"/>
</dbReference>
<dbReference type="NCBIfam" id="TIGR00611">
    <property type="entry name" value="recf"/>
    <property type="match status" value="1"/>
</dbReference>
<keyword evidence="6 9" id="KW-0547">Nucleotide-binding</keyword>
<dbReference type="EMBL" id="JAVNWW010000002">
    <property type="protein sequence ID" value="MDU0808680.1"/>
    <property type="molecule type" value="Genomic_DNA"/>
</dbReference>
<feature type="binding site" evidence="9">
    <location>
        <begin position="30"/>
        <end position="37"/>
    </location>
    <ligand>
        <name>ATP</name>
        <dbReference type="ChEBI" id="CHEBI:30616"/>
    </ligand>
</feature>
<comment type="function">
    <text evidence="9 10">The RecF protein is involved in DNA metabolism; it is required for DNA replication and normal SOS inducibility. RecF binds preferentially to single-stranded, linear DNA. It also seems to bind ATP.</text>
</comment>
<comment type="caution">
    <text evidence="12">The sequence shown here is derived from an EMBL/GenBank/DDBJ whole genome shotgun (WGS) entry which is preliminary data.</text>
</comment>